<comment type="caution">
    <text evidence="2">The sequence shown here is derived from an EMBL/GenBank/DDBJ whole genome shotgun (WGS) entry which is preliminary data.</text>
</comment>
<proteinExistence type="predicted"/>
<dbReference type="AlphaFoldDB" id="A0A069PTH5"/>
<protein>
    <submittedName>
        <fullName evidence="2">Uncharacterized protein</fullName>
    </submittedName>
</protein>
<evidence type="ECO:0000313" key="2">
    <source>
        <dbReference type="EMBL" id="KDR43742.1"/>
    </source>
</evidence>
<accession>A0A069PTH5</accession>
<sequence>MLMGAAPAWADAPAFQWSVPALAESPAPVADAAWGGEAPPGTLTDWVAVDRITHGMPDDAATNAAAPVVQAQADRVARVNPPGFNVSAARIRPRDPAAVESQKLHSARYGHVTTARPAASHAHETGSAMSAMNGAPIRQAASETGPYVHDWSSPASPGDAAQTMMVRSHPLIADPWSSDWFAPDSGTAALPRGADHHALHTSPATGRSATLAAVVRSPGADDWSSEAGGMAHDAASARTGSAW</sequence>
<evidence type="ECO:0000313" key="3">
    <source>
        <dbReference type="Proteomes" id="UP000027466"/>
    </source>
</evidence>
<keyword evidence="3" id="KW-1185">Reference proteome</keyword>
<name>A0A069PTH5_9BURK</name>
<feature type="region of interest" description="Disordered" evidence="1">
    <location>
        <begin position="219"/>
        <end position="243"/>
    </location>
</feature>
<reference evidence="2 3" key="1">
    <citation type="submission" date="2014-03" db="EMBL/GenBank/DDBJ databases">
        <title>Draft Genome Sequences of Four Burkholderia Strains.</title>
        <authorList>
            <person name="Liu X.Y."/>
            <person name="Li C.X."/>
            <person name="Xu J.H."/>
        </authorList>
    </citation>
    <scope>NUCLEOTIDE SEQUENCE [LARGE SCALE GENOMIC DNA]</scope>
    <source>
        <strain evidence="2 3">DSM 50014</strain>
    </source>
</reference>
<gene>
    <name evidence="2" type="ORF">BG61_32400</name>
</gene>
<dbReference type="EMBL" id="JFHC01000006">
    <property type="protein sequence ID" value="KDR43742.1"/>
    <property type="molecule type" value="Genomic_DNA"/>
</dbReference>
<organism evidence="2 3">
    <name type="scientific">Caballeronia glathei</name>
    <dbReference type="NCBI Taxonomy" id="60547"/>
    <lineage>
        <taxon>Bacteria</taxon>
        <taxon>Pseudomonadati</taxon>
        <taxon>Pseudomonadota</taxon>
        <taxon>Betaproteobacteria</taxon>
        <taxon>Burkholderiales</taxon>
        <taxon>Burkholderiaceae</taxon>
        <taxon>Caballeronia</taxon>
    </lineage>
</organism>
<dbReference type="Proteomes" id="UP000027466">
    <property type="component" value="Unassembled WGS sequence"/>
</dbReference>
<evidence type="ECO:0000256" key="1">
    <source>
        <dbReference type="SAM" id="MobiDB-lite"/>
    </source>
</evidence>